<evidence type="ECO:0000313" key="2">
    <source>
        <dbReference type="EMBL" id="KAK3859450.1"/>
    </source>
</evidence>
<protein>
    <submittedName>
        <fullName evidence="2">Uncharacterized protein</fullName>
    </submittedName>
</protein>
<evidence type="ECO:0000313" key="3">
    <source>
        <dbReference type="Proteomes" id="UP001286313"/>
    </source>
</evidence>
<keyword evidence="3" id="KW-1185">Reference proteome</keyword>
<dbReference type="Proteomes" id="UP001286313">
    <property type="component" value="Unassembled WGS sequence"/>
</dbReference>
<organism evidence="2 3">
    <name type="scientific">Petrolisthes cinctipes</name>
    <name type="common">Flat porcelain crab</name>
    <dbReference type="NCBI Taxonomy" id="88211"/>
    <lineage>
        <taxon>Eukaryota</taxon>
        <taxon>Metazoa</taxon>
        <taxon>Ecdysozoa</taxon>
        <taxon>Arthropoda</taxon>
        <taxon>Crustacea</taxon>
        <taxon>Multicrustacea</taxon>
        <taxon>Malacostraca</taxon>
        <taxon>Eumalacostraca</taxon>
        <taxon>Eucarida</taxon>
        <taxon>Decapoda</taxon>
        <taxon>Pleocyemata</taxon>
        <taxon>Anomura</taxon>
        <taxon>Galatheoidea</taxon>
        <taxon>Porcellanidae</taxon>
        <taxon>Petrolisthes</taxon>
    </lineage>
</organism>
<reference evidence="2" key="1">
    <citation type="submission" date="2023-10" db="EMBL/GenBank/DDBJ databases">
        <title>Genome assemblies of two species of porcelain crab, Petrolisthes cinctipes and Petrolisthes manimaculis (Anomura: Porcellanidae).</title>
        <authorList>
            <person name="Angst P."/>
        </authorList>
    </citation>
    <scope>NUCLEOTIDE SEQUENCE</scope>
    <source>
        <strain evidence="2">PB745_01</strain>
        <tissue evidence="2">Gill</tissue>
    </source>
</reference>
<comment type="caution">
    <text evidence="2">The sequence shown here is derived from an EMBL/GenBank/DDBJ whole genome shotgun (WGS) entry which is preliminary data.</text>
</comment>
<gene>
    <name evidence="2" type="ORF">Pcinc_034441</name>
</gene>
<dbReference type="AlphaFoldDB" id="A0AAE1JZZ2"/>
<sequence>MERGSAGKEKRHLVIAARVHEVAEDILEMTLAKIGGYSRSGECRTSCKKSNGGLGGSSGGRATEGY</sequence>
<feature type="region of interest" description="Disordered" evidence="1">
    <location>
        <begin position="45"/>
        <end position="66"/>
    </location>
</feature>
<name>A0AAE1JZZ2_PETCI</name>
<evidence type="ECO:0000256" key="1">
    <source>
        <dbReference type="SAM" id="MobiDB-lite"/>
    </source>
</evidence>
<accession>A0AAE1JZZ2</accession>
<proteinExistence type="predicted"/>
<dbReference type="EMBL" id="JAWQEG010005024">
    <property type="protein sequence ID" value="KAK3859450.1"/>
    <property type="molecule type" value="Genomic_DNA"/>
</dbReference>